<evidence type="ECO:0000256" key="3">
    <source>
        <dbReference type="ARBA" id="ARBA00023163"/>
    </source>
</evidence>
<keyword evidence="6" id="KW-1185">Reference proteome</keyword>
<dbReference type="InterPro" id="IPR036388">
    <property type="entry name" value="WH-like_DNA-bd_sf"/>
</dbReference>
<dbReference type="GO" id="GO:0003700">
    <property type="term" value="F:DNA-binding transcription factor activity"/>
    <property type="evidence" value="ECO:0007669"/>
    <property type="project" value="InterPro"/>
</dbReference>
<dbReference type="NCBIfam" id="NF033788">
    <property type="entry name" value="HTH_metalloreg"/>
    <property type="match status" value="1"/>
</dbReference>
<accession>A0A2N5M1D9</accession>
<keyword evidence="3" id="KW-0804">Transcription</keyword>
<protein>
    <submittedName>
        <fullName evidence="5">Transcriptional regulator</fullName>
    </submittedName>
</protein>
<gene>
    <name evidence="5" type="ORF">CUU66_19795</name>
</gene>
<dbReference type="PROSITE" id="PS00846">
    <property type="entry name" value="HTH_ARSR_1"/>
    <property type="match status" value="1"/>
</dbReference>
<feature type="domain" description="HTH arsR-type" evidence="4">
    <location>
        <begin position="11"/>
        <end position="106"/>
    </location>
</feature>
<dbReference type="InterPro" id="IPR018334">
    <property type="entry name" value="ArsR_HTH"/>
</dbReference>
<keyword evidence="2" id="KW-0238">DNA-binding</keyword>
<evidence type="ECO:0000259" key="4">
    <source>
        <dbReference type="PROSITE" id="PS50987"/>
    </source>
</evidence>
<dbReference type="Proteomes" id="UP000234748">
    <property type="component" value="Unassembled WGS sequence"/>
</dbReference>
<reference evidence="5 6" key="1">
    <citation type="submission" date="2017-11" db="EMBL/GenBank/DDBJ databases">
        <title>Comparitive Functional Genomics of Dry Heat Resistant strains isolated from the Viking Spacecraft.</title>
        <authorList>
            <person name="Seuylemezian A."/>
            <person name="Cooper K."/>
            <person name="Vaishampayan P."/>
        </authorList>
    </citation>
    <scope>NUCLEOTIDE SEQUENCE [LARGE SCALE GENOMIC DNA]</scope>
    <source>
        <strain evidence="5 6">V1-29</strain>
    </source>
</reference>
<evidence type="ECO:0000313" key="5">
    <source>
        <dbReference type="EMBL" id="PLT28188.1"/>
    </source>
</evidence>
<sequence>MNIEVPLQDISMDEFLNKYEAKFKALADKKRLQIMNILTQKGEMCVCDLTPLMDMTQSKLSYHLKILLDANIISKETRGTWSYYQINQDEINHLLSHELCCVFKPSCS</sequence>
<dbReference type="InterPro" id="IPR011991">
    <property type="entry name" value="ArsR-like_HTH"/>
</dbReference>
<dbReference type="CDD" id="cd00090">
    <property type="entry name" value="HTH_ARSR"/>
    <property type="match status" value="1"/>
</dbReference>
<dbReference type="AlphaFoldDB" id="A0A2N5M1D9"/>
<evidence type="ECO:0000313" key="6">
    <source>
        <dbReference type="Proteomes" id="UP000234748"/>
    </source>
</evidence>
<organism evidence="5 6">
    <name type="scientific">Peribacillus deserti</name>
    <dbReference type="NCBI Taxonomy" id="673318"/>
    <lineage>
        <taxon>Bacteria</taxon>
        <taxon>Bacillati</taxon>
        <taxon>Bacillota</taxon>
        <taxon>Bacilli</taxon>
        <taxon>Bacillales</taxon>
        <taxon>Bacillaceae</taxon>
        <taxon>Peribacillus</taxon>
    </lineage>
</organism>
<dbReference type="EMBL" id="PGUY01000063">
    <property type="protein sequence ID" value="PLT28188.1"/>
    <property type="molecule type" value="Genomic_DNA"/>
</dbReference>
<dbReference type="InterPro" id="IPR001845">
    <property type="entry name" value="HTH_ArsR_DNA-bd_dom"/>
</dbReference>
<dbReference type="RefSeq" id="WP_101645128.1">
    <property type="nucleotide sequence ID" value="NZ_PGUY01000063.1"/>
</dbReference>
<dbReference type="PANTHER" id="PTHR33154:SF18">
    <property type="entry name" value="ARSENICAL RESISTANCE OPERON REPRESSOR"/>
    <property type="match status" value="1"/>
</dbReference>
<dbReference type="Pfam" id="PF01022">
    <property type="entry name" value="HTH_5"/>
    <property type="match status" value="1"/>
</dbReference>
<dbReference type="PROSITE" id="PS50987">
    <property type="entry name" value="HTH_ARSR_2"/>
    <property type="match status" value="1"/>
</dbReference>
<dbReference type="InterPro" id="IPR036390">
    <property type="entry name" value="WH_DNA-bd_sf"/>
</dbReference>
<evidence type="ECO:0000256" key="1">
    <source>
        <dbReference type="ARBA" id="ARBA00023015"/>
    </source>
</evidence>
<keyword evidence="1" id="KW-0805">Transcription regulation</keyword>
<dbReference type="Gene3D" id="1.10.10.10">
    <property type="entry name" value="Winged helix-like DNA-binding domain superfamily/Winged helix DNA-binding domain"/>
    <property type="match status" value="1"/>
</dbReference>
<dbReference type="GO" id="GO:0003677">
    <property type="term" value="F:DNA binding"/>
    <property type="evidence" value="ECO:0007669"/>
    <property type="project" value="UniProtKB-KW"/>
</dbReference>
<dbReference type="PANTHER" id="PTHR33154">
    <property type="entry name" value="TRANSCRIPTIONAL REGULATOR, ARSR FAMILY"/>
    <property type="match status" value="1"/>
</dbReference>
<dbReference type="PRINTS" id="PR00778">
    <property type="entry name" value="HTHARSR"/>
</dbReference>
<comment type="caution">
    <text evidence="5">The sequence shown here is derived from an EMBL/GenBank/DDBJ whole genome shotgun (WGS) entry which is preliminary data.</text>
</comment>
<dbReference type="SMART" id="SM00418">
    <property type="entry name" value="HTH_ARSR"/>
    <property type="match status" value="1"/>
</dbReference>
<proteinExistence type="predicted"/>
<dbReference type="InterPro" id="IPR051081">
    <property type="entry name" value="HTH_MetalResp_TranReg"/>
</dbReference>
<dbReference type="SUPFAM" id="SSF46785">
    <property type="entry name" value="Winged helix' DNA-binding domain"/>
    <property type="match status" value="1"/>
</dbReference>
<name>A0A2N5M1D9_9BACI</name>
<evidence type="ECO:0000256" key="2">
    <source>
        <dbReference type="ARBA" id="ARBA00023125"/>
    </source>
</evidence>